<dbReference type="Proteomes" id="UP001165287">
    <property type="component" value="Unassembled WGS sequence"/>
</dbReference>
<evidence type="ECO:0000313" key="3">
    <source>
        <dbReference type="EMBL" id="MBZ5750331.1"/>
    </source>
</evidence>
<feature type="coiled-coil region" evidence="1">
    <location>
        <begin position="100"/>
        <end position="143"/>
    </location>
</feature>
<name>A0ABS7UPW2_9BACI</name>
<protein>
    <submittedName>
        <fullName evidence="3">Uncharacterized protein</fullName>
    </submittedName>
</protein>
<sequence>MKIRNGMLALMLITLTIPTITAAEENPTVEEQQKPGMDWMEKREERQKEILQMVEKYSPETLDEWKEAIATRNALLSKVDKDEWQRHHKHLDEKQWKKIKQKKHEEMRELKAAAENGDEEKVDKLLNNMLTRLKERNQKLQEKTS</sequence>
<feature type="signal peptide" evidence="2">
    <location>
        <begin position="1"/>
        <end position="22"/>
    </location>
</feature>
<dbReference type="RefSeq" id="WP_224138384.1">
    <property type="nucleotide sequence ID" value="NZ_JAIQUM010000013.1"/>
</dbReference>
<accession>A0ABS7UPW2</accession>
<evidence type="ECO:0000256" key="1">
    <source>
        <dbReference type="SAM" id="Coils"/>
    </source>
</evidence>
<dbReference type="EMBL" id="JAIQUM010000013">
    <property type="protein sequence ID" value="MBZ5750331.1"/>
    <property type="molecule type" value="Genomic_DNA"/>
</dbReference>
<keyword evidence="2" id="KW-0732">Signal</keyword>
<evidence type="ECO:0000256" key="2">
    <source>
        <dbReference type="SAM" id="SignalP"/>
    </source>
</evidence>
<feature type="chain" id="PRO_5046504724" evidence="2">
    <location>
        <begin position="23"/>
        <end position="145"/>
    </location>
</feature>
<comment type="caution">
    <text evidence="3">The sequence shown here is derived from an EMBL/GenBank/DDBJ whole genome shotgun (WGS) entry which is preliminary data.</text>
</comment>
<keyword evidence="1" id="KW-0175">Coiled coil</keyword>
<evidence type="ECO:0000313" key="4">
    <source>
        <dbReference type="Proteomes" id="UP001165287"/>
    </source>
</evidence>
<gene>
    <name evidence="3" type="ORF">K9V48_08725</name>
</gene>
<organism evidence="3 4">
    <name type="scientific">Metabacillus rhizolycopersici</name>
    <dbReference type="NCBI Taxonomy" id="2875709"/>
    <lineage>
        <taxon>Bacteria</taxon>
        <taxon>Bacillati</taxon>
        <taxon>Bacillota</taxon>
        <taxon>Bacilli</taxon>
        <taxon>Bacillales</taxon>
        <taxon>Bacillaceae</taxon>
        <taxon>Metabacillus</taxon>
    </lineage>
</organism>
<keyword evidence="4" id="KW-1185">Reference proteome</keyword>
<proteinExistence type="predicted"/>
<reference evidence="3" key="1">
    <citation type="submission" date="2024-05" db="EMBL/GenBank/DDBJ databases">
        <title>Metabacillus sp. nov., isolated from the rhizosphere soil of tomato plants.</title>
        <authorList>
            <person name="Ma R."/>
        </authorList>
    </citation>
    <scope>NUCLEOTIDE SEQUENCE</scope>
    <source>
        <strain evidence="3">DBTR6</strain>
    </source>
</reference>